<organism evidence="1 2">
    <name type="scientific">Caenorhabditis briggsae</name>
    <dbReference type="NCBI Taxonomy" id="6238"/>
    <lineage>
        <taxon>Eukaryota</taxon>
        <taxon>Metazoa</taxon>
        <taxon>Ecdysozoa</taxon>
        <taxon>Nematoda</taxon>
        <taxon>Chromadorea</taxon>
        <taxon>Rhabditida</taxon>
        <taxon>Rhabditina</taxon>
        <taxon>Rhabditomorpha</taxon>
        <taxon>Rhabditoidea</taxon>
        <taxon>Rhabditidae</taxon>
        <taxon>Peloderinae</taxon>
        <taxon>Caenorhabditis</taxon>
    </lineage>
</organism>
<dbReference type="AlphaFoldDB" id="A0AAE9D505"/>
<evidence type="ECO:0000313" key="2">
    <source>
        <dbReference type="Proteomes" id="UP000827892"/>
    </source>
</evidence>
<sequence>MDLISTINQESCMKYVVVRWKNLENGIQFSNTELFHFLMSIDYDVLDSIFHLHTTDSESAILLKLANEKDVMQLCMDSELLESGFFVNRLIDLNGIRLRETKEILKTLSTDQEFTDIDLMETLIRLICLEVPEREKIAEEELKIIENGISELVENAVFTIFGSYNSKVRRNGFSDIDLAVSSRSSDRTDVGPVDMIIENPKCLLEHPLSHAEFYSYPPEEVIRAIYKCFLDNEVFQNRFKMRAHLVETPIVMLDSTKVPEMKIGYDISVNNQISVEKAQILNDFIEADMSDGNKMRSVPMFIVHWAKTNKLLGGAYPDERLVVKFRFNSYIIIHLIIHFVQIASNKLILDTRKNPEDRMDRYNFDEVFRNYMDFFKQFCEYYLNFDYENVGIFGFKLIKKSELAEAENVKISPWMMVDPLHTTHNICYHVVPEGIKHFRSLLGTSLEKMNNPQFRMVDLLA</sequence>
<name>A0AAE9D505_CAEBR</name>
<reference evidence="1 2" key="1">
    <citation type="submission" date="2022-05" db="EMBL/GenBank/DDBJ databases">
        <title>Chromosome-level reference genomes for two strains of Caenorhabditis briggsae: an improved platform for comparative genomics.</title>
        <authorList>
            <person name="Stevens L."/>
            <person name="Andersen E.C."/>
        </authorList>
    </citation>
    <scope>NUCLEOTIDE SEQUENCE [LARGE SCALE GENOMIC DNA]</scope>
    <source>
        <strain evidence="1">QX1410_ONT</strain>
        <tissue evidence="1">Whole-organism</tissue>
    </source>
</reference>
<dbReference type="SUPFAM" id="SSF81301">
    <property type="entry name" value="Nucleotidyltransferase"/>
    <property type="match status" value="1"/>
</dbReference>
<accession>A0AAE9D505</accession>
<dbReference type="SUPFAM" id="SSF81631">
    <property type="entry name" value="PAP/OAS1 substrate-binding domain"/>
    <property type="match status" value="1"/>
</dbReference>
<dbReference type="EMBL" id="CP090894">
    <property type="protein sequence ID" value="ULT94989.1"/>
    <property type="molecule type" value="Genomic_DNA"/>
</dbReference>
<dbReference type="PANTHER" id="PTHR12271:SF137">
    <property type="entry name" value="U6 SNRNA-SPECIFIC TERMINAL URIDYLYLTRANSFERASE"/>
    <property type="match status" value="1"/>
</dbReference>
<proteinExistence type="predicted"/>
<evidence type="ECO:0000313" key="1">
    <source>
        <dbReference type="EMBL" id="ULT94989.1"/>
    </source>
</evidence>
<dbReference type="Gene3D" id="1.10.1410.10">
    <property type="match status" value="1"/>
</dbReference>
<dbReference type="InterPro" id="IPR043519">
    <property type="entry name" value="NT_sf"/>
</dbReference>
<dbReference type="Proteomes" id="UP000827892">
    <property type="component" value="Chromosome IV"/>
</dbReference>
<dbReference type="Gene3D" id="3.30.460.10">
    <property type="entry name" value="Beta Polymerase, domain 2"/>
    <property type="match status" value="1"/>
</dbReference>
<gene>
    <name evidence="1" type="ORF">L3Y34_004023</name>
</gene>
<dbReference type="PANTHER" id="PTHR12271">
    <property type="entry name" value="POLY A POLYMERASE CID PAP -RELATED"/>
    <property type="match status" value="1"/>
</dbReference>
<protein>
    <submittedName>
        <fullName evidence="1">Uncharacterized protein</fullName>
    </submittedName>
</protein>